<dbReference type="GO" id="GO:0043565">
    <property type="term" value="F:sequence-specific DNA binding"/>
    <property type="evidence" value="ECO:0007669"/>
    <property type="project" value="InterPro"/>
</dbReference>
<feature type="domain" description="THAP-type" evidence="14">
    <location>
        <begin position="1"/>
        <end position="85"/>
    </location>
</feature>
<evidence type="ECO:0000256" key="3">
    <source>
        <dbReference type="ARBA" id="ARBA00022723"/>
    </source>
</evidence>
<accession>A0A2A4JZ36</accession>
<dbReference type="InterPro" id="IPR038441">
    <property type="entry name" value="THAP_Znf_sf"/>
</dbReference>
<keyword evidence="8 12" id="KW-0238">DNA-binding</keyword>
<dbReference type="InterPro" id="IPR026516">
    <property type="entry name" value="THAP1/10"/>
</dbReference>
<gene>
    <name evidence="15" type="ORF">B5V51_8433</name>
</gene>
<sequence>MVTYCCVKDCGNNSNKTRKNSNSVISFHALPSNPELRAKWLRAVGRPNWTAPSYAKVCSVHFDLDQINYDGHRVRLKDDAVPLNLLPEPGIKFNKSDRPIYNRTRCLKPKVKKPKPKRKKRNNNEDTPVPDEPYVQRFFNITETPVRASVKKYSCKSCSATFQYPEEAKDHTFIGCPKLQHSGIAAPNAASSLPEPDAHKPKPKHWETWPGSN</sequence>
<evidence type="ECO:0000256" key="7">
    <source>
        <dbReference type="ARBA" id="ARBA00023054"/>
    </source>
</evidence>
<comment type="similarity">
    <text evidence="2">Belongs to the THAP1 family.</text>
</comment>
<evidence type="ECO:0000256" key="5">
    <source>
        <dbReference type="ARBA" id="ARBA00022833"/>
    </source>
</evidence>
<evidence type="ECO:0000259" key="14">
    <source>
        <dbReference type="PROSITE" id="PS50950"/>
    </source>
</evidence>
<comment type="subcellular location">
    <subcellularLocation>
        <location evidence="1">Nucleus</location>
        <location evidence="1">Nucleoplasm</location>
    </subcellularLocation>
</comment>
<dbReference type="SUPFAM" id="SSF57716">
    <property type="entry name" value="Glucocorticoid receptor-like (DNA-binding domain)"/>
    <property type="match status" value="1"/>
</dbReference>
<organism evidence="15">
    <name type="scientific">Heliothis virescens</name>
    <name type="common">Tobacco budworm moth</name>
    <dbReference type="NCBI Taxonomy" id="7102"/>
    <lineage>
        <taxon>Eukaryota</taxon>
        <taxon>Metazoa</taxon>
        <taxon>Ecdysozoa</taxon>
        <taxon>Arthropoda</taxon>
        <taxon>Hexapoda</taxon>
        <taxon>Insecta</taxon>
        <taxon>Pterygota</taxon>
        <taxon>Neoptera</taxon>
        <taxon>Endopterygota</taxon>
        <taxon>Lepidoptera</taxon>
        <taxon>Glossata</taxon>
        <taxon>Ditrysia</taxon>
        <taxon>Noctuoidea</taxon>
        <taxon>Noctuidae</taxon>
        <taxon>Heliothinae</taxon>
        <taxon>Heliothis</taxon>
    </lineage>
</organism>
<evidence type="ECO:0000256" key="10">
    <source>
        <dbReference type="ARBA" id="ARBA00023242"/>
    </source>
</evidence>
<keyword evidence="7" id="KW-0175">Coiled coil</keyword>
<keyword evidence="6" id="KW-0805">Transcription regulation</keyword>
<dbReference type="PROSITE" id="PS50950">
    <property type="entry name" value="ZF_THAP"/>
    <property type="match status" value="1"/>
</dbReference>
<evidence type="ECO:0000256" key="12">
    <source>
        <dbReference type="PROSITE-ProRule" id="PRU00309"/>
    </source>
</evidence>
<feature type="region of interest" description="Disordered" evidence="13">
    <location>
        <begin position="108"/>
        <end position="131"/>
    </location>
</feature>
<dbReference type="InterPro" id="IPR006612">
    <property type="entry name" value="THAP_Znf"/>
</dbReference>
<keyword evidence="5" id="KW-0862">Zinc</keyword>
<evidence type="ECO:0000256" key="2">
    <source>
        <dbReference type="ARBA" id="ARBA00006177"/>
    </source>
</evidence>
<evidence type="ECO:0000256" key="6">
    <source>
        <dbReference type="ARBA" id="ARBA00023015"/>
    </source>
</evidence>
<evidence type="ECO:0000256" key="1">
    <source>
        <dbReference type="ARBA" id="ARBA00004642"/>
    </source>
</evidence>
<keyword evidence="9" id="KW-0804">Transcription</keyword>
<evidence type="ECO:0000256" key="4">
    <source>
        <dbReference type="ARBA" id="ARBA00022771"/>
    </source>
</evidence>
<keyword evidence="11" id="KW-0131">Cell cycle</keyword>
<evidence type="ECO:0000256" key="9">
    <source>
        <dbReference type="ARBA" id="ARBA00023163"/>
    </source>
</evidence>
<feature type="compositionally biased region" description="Basic residues" evidence="13">
    <location>
        <begin position="108"/>
        <end position="121"/>
    </location>
</feature>
<feature type="region of interest" description="Disordered" evidence="13">
    <location>
        <begin position="186"/>
        <end position="213"/>
    </location>
</feature>
<keyword evidence="4 12" id="KW-0863">Zinc-finger</keyword>
<evidence type="ECO:0000256" key="13">
    <source>
        <dbReference type="SAM" id="MobiDB-lite"/>
    </source>
</evidence>
<comment type="caution">
    <text evidence="15">The sequence shown here is derived from an EMBL/GenBank/DDBJ whole genome shotgun (WGS) entry which is preliminary data.</text>
</comment>
<protein>
    <recommendedName>
        <fullName evidence="14">THAP-type domain-containing protein</fullName>
    </recommendedName>
</protein>
<dbReference type="PANTHER" id="PTHR46600:SF1">
    <property type="entry name" value="THAP DOMAIN-CONTAINING PROTEIN 1"/>
    <property type="match status" value="1"/>
</dbReference>
<dbReference type="PANTHER" id="PTHR46600">
    <property type="entry name" value="THAP DOMAIN-CONTAINING"/>
    <property type="match status" value="1"/>
</dbReference>
<evidence type="ECO:0000256" key="8">
    <source>
        <dbReference type="ARBA" id="ARBA00023125"/>
    </source>
</evidence>
<name>A0A2A4JZ36_HELVI</name>
<dbReference type="AlphaFoldDB" id="A0A2A4JZ36"/>
<dbReference type="SMART" id="SM00980">
    <property type="entry name" value="THAP"/>
    <property type="match status" value="1"/>
</dbReference>
<dbReference type="SMART" id="SM00692">
    <property type="entry name" value="DM3"/>
    <property type="match status" value="1"/>
</dbReference>
<evidence type="ECO:0000256" key="11">
    <source>
        <dbReference type="ARBA" id="ARBA00023306"/>
    </source>
</evidence>
<feature type="compositionally biased region" description="Basic and acidic residues" evidence="13">
    <location>
        <begin position="196"/>
        <end position="207"/>
    </location>
</feature>
<evidence type="ECO:0000313" key="15">
    <source>
        <dbReference type="EMBL" id="PCG76904.1"/>
    </source>
</evidence>
<keyword evidence="3" id="KW-0479">Metal-binding</keyword>
<keyword evidence="10" id="KW-0539">Nucleus</keyword>
<dbReference type="Gene3D" id="6.20.210.20">
    <property type="entry name" value="THAP domain"/>
    <property type="match status" value="1"/>
</dbReference>
<proteinExistence type="inferred from homology"/>
<dbReference type="GO" id="GO:0008270">
    <property type="term" value="F:zinc ion binding"/>
    <property type="evidence" value="ECO:0007669"/>
    <property type="project" value="UniProtKB-KW"/>
</dbReference>
<dbReference type="GO" id="GO:0005654">
    <property type="term" value="C:nucleoplasm"/>
    <property type="evidence" value="ECO:0007669"/>
    <property type="project" value="UniProtKB-SubCell"/>
</dbReference>
<reference evidence="15" key="1">
    <citation type="submission" date="2017-09" db="EMBL/GenBank/DDBJ databases">
        <title>Contemporary evolution of a Lepidopteran species, Heliothis virescens, in response to modern agricultural practices.</title>
        <authorList>
            <person name="Fritz M.L."/>
            <person name="Deyonke A.M."/>
            <person name="Papanicolaou A."/>
            <person name="Micinski S."/>
            <person name="Westbrook J."/>
            <person name="Gould F."/>
        </authorList>
    </citation>
    <scope>NUCLEOTIDE SEQUENCE [LARGE SCALE GENOMIC DNA]</scope>
    <source>
        <strain evidence="15">HvINT-</strain>
        <tissue evidence="15">Whole body</tissue>
    </source>
</reference>
<dbReference type="Pfam" id="PF05485">
    <property type="entry name" value="THAP"/>
    <property type="match status" value="1"/>
</dbReference>
<dbReference type="EMBL" id="NWSH01000370">
    <property type="protein sequence ID" value="PCG76904.1"/>
    <property type="molecule type" value="Genomic_DNA"/>
</dbReference>